<dbReference type="EMBL" id="MT143727">
    <property type="protein sequence ID" value="QJB01713.1"/>
    <property type="molecule type" value="Genomic_DNA"/>
</dbReference>
<name>A0A6M3M7K3_9ZZZZ</name>
<protein>
    <submittedName>
        <fullName evidence="2">Uncharacterized protein</fullName>
    </submittedName>
</protein>
<feature type="compositionally biased region" description="Basic and acidic residues" evidence="1">
    <location>
        <begin position="19"/>
        <end position="28"/>
    </location>
</feature>
<organism evidence="2">
    <name type="scientific">viral metagenome</name>
    <dbReference type="NCBI Taxonomy" id="1070528"/>
    <lineage>
        <taxon>unclassified sequences</taxon>
        <taxon>metagenomes</taxon>
        <taxon>organismal metagenomes</taxon>
    </lineage>
</organism>
<dbReference type="AlphaFoldDB" id="A0A6M3M7K3"/>
<evidence type="ECO:0000256" key="1">
    <source>
        <dbReference type="SAM" id="MobiDB-lite"/>
    </source>
</evidence>
<proteinExistence type="predicted"/>
<accession>A0A6M3M7K3</accession>
<gene>
    <name evidence="2" type="ORF">MM171B02101_0006</name>
</gene>
<feature type="region of interest" description="Disordered" evidence="1">
    <location>
        <begin position="1"/>
        <end position="29"/>
    </location>
</feature>
<reference evidence="2" key="1">
    <citation type="submission" date="2020-03" db="EMBL/GenBank/DDBJ databases">
        <title>The deep terrestrial virosphere.</title>
        <authorList>
            <person name="Holmfeldt K."/>
            <person name="Nilsson E."/>
            <person name="Simone D."/>
            <person name="Lopez-Fernandez M."/>
            <person name="Wu X."/>
            <person name="de Brujin I."/>
            <person name="Lundin D."/>
            <person name="Andersson A."/>
            <person name="Bertilsson S."/>
            <person name="Dopson M."/>
        </authorList>
    </citation>
    <scope>NUCLEOTIDE SEQUENCE</scope>
    <source>
        <strain evidence="2">MM171B02101</strain>
    </source>
</reference>
<sequence length="348" mass="40581">MEGQELTIPEPSQVTLSPDESHPKENRYDPLISERYSETRYNQFNDLLWSDREIQRLLNSYLECSKEQLIELFPDRTWIAIKTKAKQIGIYKTPRWTAAEIQKIEKLGPTMESIEDLTRHFPGRSLKAVENKFYELDMNLKKKAAPLSGSVQESCTIYIEHILNEINKMQHSCTTYSEKGTELTRDMVQDVCTLISVKRWPVTRYFLVYGAATAWTLRFRLSAKRRTVYEALEQLRMTGLITDYHRAQIPARNRKKPTTVWGLQSATTDQVREAQLLHIRLCSPKYRTADTLSQTILEQWMVKGLQEIHAYEIMQEVKALKLPFNGQDIADMTAQLLQEKGMTVWRNN</sequence>
<evidence type="ECO:0000313" key="2">
    <source>
        <dbReference type="EMBL" id="QJB01713.1"/>
    </source>
</evidence>